<dbReference type="Gene3D" id="1.10.260.40">
    <property type="entry name" value="lambda repressor-like DNA-binding domains"/>
    <property type="match status" value="1"/>
</dbReference>
<dbReference type="CDD" id="cd00093">
    <property type="entry name" value="HTH_XRE"/>
    <property type="match status" value="1"/>
</dbReference>
<gene>
    <name evidence="2" type="ORF">KOR34_01150</name>
</gene>
<comment type="caution">
    <text evidence="2">The sequence shown here is derived from an EMBL/GenBank/DDBJ whole genome shotgun (WGS) entry which is preliminary data.</text>
</comment>
<protein>
    <submittedName>
        <fullName evidence="2">Anaerobic benzoate catabolism transcriptional regulator</fullName>
    </submittedName>
</protein>
<dbReference type="InterPro" id="IPR010982">
    <property type="entry name" value="Lambda_DNA-bd_dom_sf"/>
</dbReference>
<organism evidence="2 3">
    <name type="scientific">Posidoniimonas corsicana</name>
    <dbReference type="NCBI Taxonomy" id="1938618"/>
    <lineage>
        <taxon>Bacteria</taxon>
        <taxon>Pseudomonadati</taxon>
        <taxon>Planctomycetota</taxon>
        <taxon>Planctomycetia</taxon>
        <taxon>Pirellulales</taxon>
        <taxon>Lacipirellulaceae</taxon>
        <taxon>Posidoniimonas</taxon>
    </lineage>
</organism>
<dbReference type="Proteomes" id="UP000316714">
    <property type="component" value="Unassembled WGS sequence"/>
</dbReference>
<proteinExistence type="predicted"/>
<accession>A0A5C5VB83</accession>
<dbReference type="GO" id="GO:0003677">
    <property type="term" value="F:DNA binding"/>
    <property type="evidence" value="ECO:0007669"/>
    <property type="project" value="InterPro"/>
</dbReference>
<dbReference type="EMBL" id="SIHJ01000001">
    <property type="protein sequence ID" value="TWT35227.1"/>
    <property type="molecule type" value="Genomic_DNA"/>
</dbReference>
<keyword evidence="3" id="KW-1185">Reference proteome</keyword>
<dbReference type="SMART" id="SM00530">
    <property type="entry name" value="HTH_XRE"/>
    <property type="match status" value="1"/>
</dbReference>
<dbReference type="InterPro" id="IPR001387">
    <property type="entry name" value="Cro/C1-type_HTH"/>
</dbReference>
<dbReference type="SUPFAM" id="SSF47413">
    <property type="entry name" value="lambda repressor-like DNA-binding domains"/>
    <property type="match status" value="1"/>
</dbReference>
<evidence type="ECO:0000313" key="3">
    <source>
        <dbReference type="Proteomes" id="UP000316714"/>
    </source>
</evidence>
<dbReference type="AlphaFoldDB" id="A0A5C5VB83"/>
<evidence type="ECO:0000259" key="1">
    <source>
        <dbReference type="PROSITE" id="PS50943"/>
    </source>
</evidence>
<reference evidence="2 3" key="1">
    <citation type="submission" date="2019-02" db="EMBL/GenBank/DDBJ databases">
        <title>Deep-cultivation of Planctomycetes and their phenomic and genomic characterization uncovers novel biology.</title>
        <authorList>
            <person name="Wiegand S."/>
            <person name="Jogler M."/>
            <person name="Boedeker C."/>
            <person name="Pinto D."/>
            <person name="Vollmers J."/>
            <person name="Rivas-Marin E."/>
            <person name="Kohn T."/>
            <person name="Peeters S.H."/>
            <person name="Heuer A."/>
            <person name="Rast P."/>
            <person name="Oberbeckmann S."/>
            <person name="Bunk B."/>
            <person name="Jeske O."/>
            <person name="Meyerdierks A."/>
            <person name="Storesund J.E."/>
            <person name="Kallscheuer N."/>
            <person name="Luecker S."/>
            <person name="Lage O.M."/>
            <person name="Pohl T."/>
            <person name="Merkel B.J."/>
            <person name="Hornburger P."/>
            <person name="Mueller R.-W."/>
            <person name="Bruemmer F."/>
            <person name="Labrenz M."/>
            <person name="Spormann A.M."/>
            <person name="Op Den Camp H."/>
            <person name="Overmann J."/>
            <person name="Amann R."/>
            <person name="Jetten M.S.M."/>
            <person name="Mascher T."/>
            <person name="Medema M.H."/>
            <person name="Devos D.P."/>
            <person name="Kaster A.-K."/>
            <person name="Ovreas L."/>
            <person name="Rohde M."/>
            <person name="Galperin M.Y."/>
            <person name="Jogler C."/>
        </authorList>
    </citation>
    <scope>NUCLEOTIDE SEQUENCE [LARGE SCALE GENOMIC DNA]</scope>
    <source>
        <strain evidence="2 3">KOR34</strain>
    </source>
</reference>
<dbReference type="PROSITE" id="PS50943">
    <property type="entry name" value="HTH_CROC1"/>
    <property type="match status" value="1"/>
</dbReference>
<evidence type="ECO:0000313" key="2">
    <source>
        <dbReference type="EMBL" id="TWT35227.1"/>
    </source>
</evidence>
<name>A0A5C5VB83_9BACT</name>
<dbReference type="Pfam" id="PF01381">
    <property type="entry name" value="HTH_3"/>
    <property type="match status" value="1"/>
</dbReference>
<feature type="domain" description="HTH cro/C1-type" evidence="1">
    <location>
        <begin position="18"/>
        <end position="74"/>
    </location>
</feature>
<sequence length="120" mass="13273">MMTTFDHQAFDARLGEQLRLARKKRGITKSGLAAGLQLPLTARQLEQIERGDASLSAVHLVQIVQRLDLPLALLLGRVLLDARLDESELAEAWQRLDGPARSRLRRLVCHVADGDAIESA</sequence>